<dbReference type="NCBIfam" id="TIGR00685">
    <property type="entry name" value="T6PP"/>
    <property type="match status" value="1"/>
</dbReference>
<name>A0ABV8LIS0_9ACTN</name>
<dbReference type="EMBL" id="JBHSAY010000005">
    <property type="protein sequence ID" value="MFC4130822.1"/>
    <property type="molecule type" value="Genomic_DNA"/>
</dbReference>
<dbReference type="SUPFAM" id="SSF56784">
    <property type="entry name" value="HAD-like"/>
    <property type="match status" value="1"/>
</dbReference>
<accession>A0ABV8LIS0</accession>
<dbReference type="Gene3D" id="3.40.50.1000">
    <property type="entry name" value="HAD superfamily/HAD-like"/>
    <property type="match status" value="1"/>
</dbReference>
<dbReference type="Pfam" id="PF02358">
    <property type="entry name" value="Trehalose_PPase"/>
    <property type="match status" value="1"/>
</dbReference>
<dbReference type="Gene3D" id="1.50.10.10">
    <property type="match status" value="1"/>
</dbReference>
<dbReference type="Pfam" id="PF19291">
    <property type="entry name" value="TREH_N"/>
    <property type="match status" value="1"/>
</dbReference>
<evidence type="ECO:0000313" key="4">
    <source>
        <dbReference type="Proteomes" id="UP001595816"/>
    </source>
</evidence>
<gene>
    <name evidence="3" type="primary">otsB</name>
    <name evidence="3" type="ORF">ACFOZ4_09430</name>
</gene>
<dbReference type="NCBIfam" id="TIGR01484">
    <property type="entry name" value="HAD-SF-IIB"/>
    <property type="match status" value="1"/>
</dbReference>
<dbReference type="Pfam" id="PF00723">
    <property type="entry name" value="Glyco_hydro_15"/>
    <property type="match status" value="1"/>
</dbReference>
<dbReference type="GO" id="GO:0004805">
    <property type="term" value="F:trehalose-phosphatase activity"/>
    <property type="evidence" value="ECO:0007669"/>
    <property type="project" value="UniProtKB-EC"/>
</dbReference>
<keyword evidence="4" id="KW-1185">Reference proteome</keyword>
<keyword evidence="3" id="KW-0378">Hydrolase</keyword>
<dbReference type="InterPro" id="IPR003337">
    <property type="entry name" value="Trehalose_PPase"/>
</dbReference>
<dbReference type="InterPro" id="IPR036412">
    <property type="entry name" value="HAD-like_sf"/>
</dbReference>
<dbReference type="InterPro" id="IPR023214">
    <property type="entry name" value="HAD_sf"/>
</dbReference>
<sequence>MNTALSIAAAENVVSADGFAPDLRLAVTRIARVPQLLVACDYDGTLAPIVEDPTAAKPLPEAVAAIRSLAALPQTTVAVVSGRALRDLAALSRLPSEVHLVGSHGSEFDVGFVQRLAPELVALRTRLQAELAAICAQFPGVRLEAKPASIAFHTRGVEPAIATAAADAVRSGPASWPDVHVTHGKEVIELSVISTHKGTAIDALRTQLSASAVLFVGDDVTDENAFKQLHGPDVGIKVGPGETAAPYRVADPFQAARVLGLLLETRRHWLFGERAVPIERHSMLADGNTVALVTPDARVSWLCHPRPDSSAMFADLVGGSPAGHFTVRPERGGTPLGQRYRPGTMTVETRWSGLTVTDWLAGDSLVRRITGNVPAMLEFAPRPGFGQVAVSLQPIGDGGVLVLGSNEPAALCSAGVDWEIDTDRGSARARVDLAALGGELTLDLKFGSHDATPHPIPSIERLESAERPWRDWAGTLKLPAKHRELTLRSALTLRGLCHQPTGGILAAATTSLPEELGGVRNWDYRYCWLRDAAMTARALVDLGSLDEAEAFLRWVDGCVERTGGHPERLHPLYGIDGYPLGPEAVIDTLPGYAGSRPVRVGNAADAQLQLDVFGPIADLLAAVVEKRGKVRDEEWRVLEAMVQAVERRWHEPDHGLWEARIAPRHHVYSKVMCWMTVDRAISVARHHSTADHSAWIALRDKIAENVLTYGWNEEVQAYSVAYGHPEMDASSLWIGLSGLLADDDPRFLSTVLAIEADLRSGPVVYRYRWDDGLPGREGGFHICTAWLIEAYLRTGRRADAEELFELMIDTAGPTGLLPEQYEPDSERGLGNHPQAYSHLGLIRCATLLDS</sequence>
<dbReference type="Gene3D" id="3.30.70.1020">
    <property type="entry name" value="Trehalose-6-phosphate phosphatase related protein, domain 2"/>
    <property type="match status" value="1"/>
</dbReference>
<dbReference type="InterPro" id="IPR012341">
    <property type="entry name" value="6hp_glycosidase-like_sf"/>
</dbReference>
<reference evidence="4" key="1">
    <citation type="journal article" date="2019" name="Int. J. Syst. Evol. Microbiol.">
        <title>The Global Catalogue of Microorganisms (GCM) 10K type strain sequencing project: providing services to taxonomists for standard genome sequencing and annotation.</title>
        <authorList>
            <consortium name="The Broad Institute Genomics Platform"/>
            <consortium name="The Broad Institute Genome Sequencing Center for Infectious Disease"/>
            <person name="Wu L."/>
            <person name="Ma J."/>
        </authorList>
    </citation>
    <scope>NUCLEOTIDE SEQUENCE [LARGE SCALE GENOMIC DNA]</scope>
    <source>
        <strain evidence="4">CGMCC 4.7289</strain>
    </source>
</reference>
<dbReference type="PANTHER" id="PTHR31616">
    <property type="entry name" value="TREHALASE"/>
    <property type="match status" value="1"/>
</dbReference>
<evidence type="ECO:0000259" key="1">
    <source>
        <dbReference type="Pfam" id="PF00723"/>
    </source>
</evidence>
<dbReference type="InterPro" id="IPR011613">
    <property type="entry name" value="GH15-like"/>
</dbReference>
<dbReference type="InterPro" id="IPR045582">
    <property type="entry name" value="Trehalase-like_N"/>
</dbReference>
<dbReference type="EC" id="3.1.3.12" evidence="3"/>
<feature type="domain" description="Trehalase-like N-terminal" evidence="2">
    <location>
        <begin position="264"/>
        <end position="469"/>
    </location>
</feature>
<protein>
    <submittedName>
        <fullName evidence="3">Trehalose-phosphatase</fullName>
        <ecNumber evidence="3">3.1.3.12</ecNumber>
    </submittedName>
</protein>
<dbReference type="SUPFAM" id="SSF48208">
    <property type="entry name" value="Six-hairpin glycosidases"/>
    <property type="match status" value="1"/>
</dbReference>
<proteinExistence type="predicted"/>
<evidence type="ECO:0000259" key="2">
    <source>
        <dbReference type="Pfam" id="PF19291"/>
    </source>
</evidence>
<dbReference type="RefSeq" id="WP_253757153.1">
    <property type="nucleotide sequence ID" value="NZ_JAMZDZ010000001.1"/>
</dbReference>
<dbReference type="PANTHER" id="PTHR31616:SF0">
    <property type="entry name" value="GLUCAN 1,4-ALPHA-GLUCOSIDASE"/>
    <property type="match status" value="1"/>
</dbReference>
<dbReference type="CDD" id="cd01627">
    <property type="entry name" value="HAD_TPP"/>
    <property type="match status" value="1"/>
</dbReference>
<comment type="caution">
    <text evidence="3">The sequence shown here is derived from an EMBL/GenBank/DDBJ whole genome shotgun (WGS) entry which is preliminary data.</text>
</comment>
<dbReference type="InterPro" id="IPR008928">
    <property type="entry name" value="6-hairpin_glycosidase_sf"/>
</dbReference>
<evidence type="ECO:0000313" key="3">
    <source>
        <dbReference type="EMBL" id="MFC4130822.1"/>
    </source>
</evidence>
<organism evidence="3 4">
    <name type="scientific">Hamadaea flava</name>
    <dbReference type="NCBI Taxonomy" id="1742688"/>
    <lineage>
        <taxon>Bacteria</taxon>
        <taxon>Bacillati</taxon>
        <taxon>Actinomycetota</taxon>
        <taxon>Actinomycetes</taxon>
        <taxon>Micromonosporales</taxon>
        <taxon>Micromonosporaceae</taxon>
        <taxon>Hamadaea</taxon>
    </lineage>
</organism>
<dbReference type="InterPro" id="IPR006379">
    <property type="entry name" value="HAD-SF_hydro_IIB"/>
</dbReference>
<dbReference type="Proteomes" id="UP001595816">
    <property type="component" value="Unassembled WGS sequence"/>
</dbReference>
<feature type="domain" description="GH15-like" evidence="1">
    <location>
        <begin position="481"/>
        <end position="845"/>
    </location>
</feature>